<sequence length="403" mass="44706">MNELELGELLLTFALVFAFTYALAFLLSRFRIPSILAALFVGIALSYTSFSTLIHGNPDFESTFSFLSDLGVLFLLFYIGLQIDLTEMKKSSSDIAWLTLFNTIIPFIFGVMAMLLYDYGWAIALVIGLTRMPTAEAVIVPILDEYKMLKTRIGTFIIGAGVLDDVIEVILVGIVSIWIGARTGQSHGGVLGLFAGIMTFILLSWILYQWMPRILQKWEPKNLSALMIFSLIILFGFGGFGEYVELGMVVGAITAGIIMRPLFEHEEQKGELLAKTTQTLSYGFFGVIFFFWVGFNADMEGFLQEPLLAIILYLAGTFGKLFGVLLMVPMKKMCLKEAIIVGVGLDARLTTEIIVAQLLFSAAIIDIKLFTALVAASSFTAITVPIIFSLLIRFWGDEVYHEK</sequence>
<organism evidence="12 13">
    <name type="scientific">Sulfurovum xiamenensis</name>
    <dbReference type="NCBI Taxonomy" id="3019066"/>
    <lineage>
        <taxon>Bacteria</taxon>
        <taxon>Pseudomonadati</taxon>
        <taxon>Campylobacterota</taxon>
        <taxon>Epsilonproteobacteria</taxon>
        <taxon>Campylobacterales</taxon>
        <taxon>Sulfurovaceae</taxon>
        <taxon>Sulfurovum</taxon>
    </lineage>
</organism>
<gene>
    <name evidence="12" type="ORF">PF327_05010</name>
</gene>
<accession>A0ABT7QR49</accession>
<dbReference type="Gene3D" id="1.20.1530.20">
    <property type="match status" value="1"/>
</dbReference>
<keyword evidence="2" id="KW-0813">Transport</keyword>
<dbReference type="PANTHER" id="PTHR43562">
    <property type="entry name" value="NAPA-TYPE SODIUM/HYDROGEN ANTIPORTER"/>
    <property type="match status" value="1"/>
</dbReference>
<feature type="transmembrane region" description="Helical" evidence="10">
    <location>
        <begin position="349"/>
        <end position="367"/>
    </location>
</feature>
<evidence type="ECO:0000256" key="7">
    <source>
        <dbReference type="ARBA" id="ARBA00023065"/>
    </source>
</evidence>
<evidence type="ECO:0000259" key="11">
    <source>
        <dbReference type="Pfam" id="PF00999"/>
    </source>
</evidence>
<name>A0ABT7QR49_9BACT</name>
<dbReference type="Pfam" id="PF00999">
    <property type="entry name" value="Na_H_Exchanger"/>
    <property type="match status" value="1"/>
</dbReference>
<dbReference type="RefSeq" id="WP_008242473.1">
    <property type="nucleotide sequence ID" value="NZ_JAQIBC010000002.1"/>
</dbReference>
<dbReference type="InterPro" id="IPR006153">
    <property type="entry name" value="Cation/H_exchanger_TM"/>
</dbReference>
<keyword evidence="6" id="KW-0915">Sodium</keyword>
<dbReference type="InterPro" id="IPR038770">
    <property type="entry name" value="Na+/solute_symporter_sf"/>
</dbReference>
<feature type="domain" description="Cation/H+ exchanger transmembrane" evidence="11">
    <location>
        <begin position="17"/>
        <end position="388"/>
    </location>
</feature>
<keyword evidence="5 10" id="KW-1133">Transmembrane helix</keyword>
<feature type="transmembrane region" description="Helical" evidence="10">
    <location>
        <begin position="246"/>
        <end position="263"/>
    </location>
</feature>
<evidence type="ECO:0000256" key="4">
    <source>
        <dbReference type="ARBA" id="ARBA00022692"/>
    </source>
</evidence>
<protein>
    <submittedName>
        <fullName evidence="12">Cation:proton antiporter</fullName>
    </submittedName>
</protein>
<feature type="transmembrane region" description="Helical" evidence="10">
    <location>
        <begin position="155"/>
        <end position="179"/>
    </location>
</feature>
<feature type="transmembrane region" description="Helical" evidence="10">
    <location>
        <begin position="191"/>
        <end position="211"/>
    </location>
</feature>
<feature type="transmembrane region" description="Helical" evidence="10">
    <location>
        <begin position="223"/>
        <end position="240"/>
    </location>
</feature>
<evidence type="ECO:0000313" key="12">
    <source>
        <dbReference type="EMBL" id="MDM5263551.1"/>
    </source>
</evidence>
<feature type="transmembrane region" description="Helical" evidence="10">
    <location>
        <begin position="6"/>
        <end position="27"/>
    </location>
</feature>
<keyword evidence="8 10" id="KW-0472">Membrane</keyword>
<dbReference type="Proteomes" id="UP001169066">
    <property type="component" value="Unassembled WGS sequence"/>
</dbReference>
<feature type="transmembrane region" description="Helical" evidence="10">
    <location>
        <begin position="95"/>
        <end position="115"/>
    </location>
</feature>
<feature type="transmembrane region" description="Helical" evidence="10">
    <location>
        <begin position="307"/>
        <end position="328"/>
    </location>
</feature>
<feature type="transmembrane region" description="Helical" evidence="10">
    <location>
        <begin position="121"/>
        <end position="143"/>
    </location>
</feature>
<dbReference type="EMBL" id="JAQIBC010000002">
    <property type="protein sequence ID" value="MDM5263551.1"/>
    <property type="molecule type" value="Genomic_DNA"/>
</dbReference>
<feature type="transmembrane region" description="Helical" evidence="10">
    <location>
        <begin position="34"/>
        <end position="54"/>
    </location>
</feature>
<evidence type="ECO:0000256" key="1">
    <source>
        <dbReference type="ARBA" id="ARBA00004141"/>
    </source>
</evidence>
<evidence type="ECO:0000256" key="3">
    <source>
        <dbReference type="ARBA" id="ARBA00022449"/>
    </source>
</evidence>
<evidence type="ECO:0000256" key="2">
    <source>
        <dbReference type="ARBA" id="ARBA00022448"/>
    </source>
</evidence>
<keyword evidence="3" id="KW-0050">Antiport</keyword>
<feature type="transmembrane region" description="Helical" evidence="10">
    <location>
        <begin position="373"/>
        <end position="395"/>
    </location>
</feature>
<evidence type="ECO:0000256" key="10">
    <source>
        <dbReference type="SAM" id="Phobius"/>
    </source>
</evidence>
<keyword evidence="7" id="KW-0406">Ion transport</keyword>
<evidence type="ECO:0000256" key="5">
    <source>
        <dbReference type="ARBA" id="ARBA00022989"/>
    </source>
</evidence>
<comment type="subcellular location">
    <subcellularLocation>
        <location evidence="1">Membrane</location>
        <topology evidence="1">Multi-pass membrane protein</topology>
    </subcellularLocation>
</comment>
<feature type="transmembrane region" description="Helical" evidence="10">
    <location>
        <begin position="272"/>
        <end position="295"/>
    </location>
</feature>
<comment type="caution">
    <text evidence="12">The sequence shown here is derived from an EMBL/GenBank/DDBJ whole genome shotgun (WGS) entry which is preliminary data.</text>
</comment>
<keyword evidence="4 10" id="KW-0812">Transmembrane</keyword>
<evidence type="ECO:0000256" key="8">
    <source>
        <dbReference type="ARBA" id="ARBA00023136"/>
    </source>
</evidence>
<proteinExistence type="predicted"/>
<evidence type="ECO:0000256" key="6">
    <source>
        <dbReference type="ARBA" id="ARBA00023053"/>
    </source>
</evidence>
<feature type="transmembrane region" description="Helical" evidence="10">
    <location>
        <begin position="66"/>
        <end position="83"/>
    </location>
</feature>
<keyword evidence="9" id="KW-0739">Sodium transport</keyword>
<evidence type="ECO:0000256" key="9">
    <source>
        <dbReference type="ARBA" id="ARBA00023201"/>
    </source>
</evidence>
<dbReference type="PANTHER" id="PTHR43562:SF3">
    <property type="entry name" value="SODIUM ION_PROTON EXCHANGER (EUROFUNG)"/>
    <property type="match status" value="1"/>
</dbReference>
<reference evidence="12" key="1">
    <citation type="submission" date="2023-01" db="EMBL/GenBank/DDBJ databases">
        <title>Sulfurovum sp. XTW-4 genome assembly.</title>
        <authorList>
            <person name="Wang J."/>
        </authorList>
    </citation>
    <scope>NUCLEOTIDE SEQUENCE</scope>
    <source>
        <strain evidence="12">XTW-4</strain>
    </source>
</reference>
<keyword evidence="13" id="KW-1185">Reference proteome</keyword>
<evidence type="ECO:0000313" key="13">
    <source>
        <dbReference type="Proteomes" id="UP001169066"/>
    </source>
</evidence>